<name>A0A1M6DRH1_9BACT</name>
<organism evidence="2 3">
    <name type="scientific">Tangfeifania diversioriginum</name>
    <dbReference type="NCBI Taxonomy" id="1168035"/>
    <lineage>
        <taxon>Bacteria</taxon>
        <taxon>Pseudomonadati</taxon>
        <taxon>Bacteroidota</taxon>
        <taxon>Bacteroidia</taxon>
        <taxon>Marinilabiliales</taxon>
        <taxon>Prolixibacteraceae</taxon>
        <taxon>Tangfeifania</taxon>
    </lineage>
</organism>
<sequence>MAKSEKKKNDFFKRILDKVEVVGNKLPQPVTLFALLMIITLLLSFVFGGVSVDHPGKEAGMIGPDGDPVDKIDVVNLLSRDGVQMIFTRMVETFANFPPLGLVLVVMLGIGVAEHTGMISVGLRLFVSKVPKTIITFSIVVAGMVSSVAADAGYVVLIPLGGAIFLGMGRHPLAGIGAAFAGVFGSFRSQFSPHRARPNDCRFYRAGGPNYRSGIYREPAFQLLSYGCISSVYRAYWNVGYRKNTGAAAWAVQTFFRPGN</sequence>
<feature type="transmembrane region" description="Helical" evidence="1">
    <location>
        <begin position="100"/>
        <end position="127"/>
    </location>
</feature>
<evidence type="ECO:0000313" key="3">
    <source>
        <dbReference type="Proteomes" id="UP000184050"/>
    </source>
</evidence>
<dbReference type="PANTHER" id="PTHR30282:SF0">
    <property type="entry name" value="P-AMINOBENZOYL-GLUTAMATE TRANSPORT PROTEIN"/>
    <property type="match status" value="1"/>
</dbReference>
<protein>
    <submittedName>
        <fullName evidence="2">AbgT putative transporter family protein</fullName>
    </submittedName>
</protein>
<keyword evidence="1" id="KW-0812">Transmembrane</keyword>
<evidence type="ECO:0000313" key="2">
    <source>
        <dbReference type="EMBL" id="SHI75856.1"/>
    </source>
</evidence>
<feature type="transmembrane region" description="Helical" evidence="1">
    <location>
        <begin position="134"/>
        <end position="157"/>
    </location>
</feature>
<keyword evidence="1" id="KW-0472">Membrane</keyword>
<gene>
    <name evidence="2" type="ORF">SAMN05444280_105157</name>
</gene>
<dbReference type="EMBL" id="FQZE01000005">
    <property type="protein sequence ID" value="SHI75856.1"/>
    <property type="molecule type" value="Genomic_DNA"/>
</dbReference>
<dbReference type="PANTHER" id="PTHR30282">
    <property type="entry name" value="P-AMINOBENZOYL GLUTAMATE TRANSPORTER"/>
    <property type="match status" value="1"/>
</dbReference>
<dbReference type="STRING" id="1168035.SAMN05444280_105157"/>
<keyword evidence="3" id="KW-1185">Reference proteome</keyword>
<keyword evidence="1" id="KW-1133">Transmembrane helix</keyword>
<feature type="transmembrane region" description="Helical" evidence="1">
    <location>
        <begin position="163"/>
        <end position="187"/>
    </location>
</feature>
<dbReference type="AlphaFoldDB" id="A0A1M6DRH1"/>
<dbReference type="GO" id="GO:1902604">
    <property type="term" value="P:p-aminobenzoyl-glutamate transmembrane transport"/>
    <property type="evidence" value="ECO:0007669"/>
    <property type="project" value="InterPro"/>
</dbReference>
<evidence type="ECO:0000256" key="1">
    <source>
        <dbReference type="SAM" id="Phobius"/>
    </source>
</evidence>
<dbReference type="GO" id="GO:0015558">
    <property type="term" value="F:secondary active p-aminobenzoyl-glutamate transmembrane transporter activity"/>
    <property type="evidence" value="ECO:0007669"/>
    <property type="project" value="InterPro"/>
</dbReference>
<dbReference type="Proteomes" id="UP000184050">
    <property type="component" value="Unassembled WGS sequence"/>
</dbReference>
<dbReference type="InterPro" id="IPR004697">
    <property type="entry name" value="AbgT"/>
</dbReference>
<dbReference type="Pfam" id="PF03806">
    <property type="entry name" value="ABG_transport"/>
    <property type="match status" value="1"/>
</dbReference>
<feature type="transmembrane region" description="Helical" evidence="1">
    <location>
        <begin position="32"/>
        <end position="52"/>
    </location>
</feature>
<proteinExistence type="predicted"/>
<reference evidence="2 3" key="1">
    <citation type="submission" date="2016-11" db="EMBL/GenBank/DDBJ databases">
        <authorList>
            <person name="Jaros S."/>
            <person name="Januszkiewicz K."/>
            <person name="Wedrychowicz H."/>
        </authorList>
    </citation>
    <scope>NUCLEOTIDE SEQUENCE [LARGE SCALE GENOMIC DNA]</scope>
    <source>
        <strain evidence="2 3">DSM 27063</strain>
    </source>
</reference>
<accession>A0A1M6DRH1</accession>